<dbReference type="OrthoDB" id="410177at2759"/>
<dbReference type="SUPFAM" id="SSF52540">
    <property type="entry name" value="P-loop containing nucleoside triphosphate hydrolases"/>
    <property type="match status" value="1"/>
</dbReference>
<evidence type="ECO:0000313" key="2">
    <source>
        <dbReference type="EMBL" id="CAL1156925.1"/>
    </source>
</evidence>
<dbReference type="Proteomes" id="UP001152797">
    <property type="component" value="Unassembled WGS sequence"/>
</dbReference>
<evidence type="ECO:0000313" key="1">
    <source>
        <dbReference type="EMBL" id="CAI4003550.1"/>
    </source>
</evidence>
<proteinExistence type="predicted"/>
<reference evidence="2" key="2">
    <citation type="submission" date="2024-04" db="EMBL/GenBank/DDBJ databases">
        <authorList>
            <person name="Chen Y."/>
            <person name="Shah S."/>
            <person name="Dougan E. K."/>
            <person name="Thang M."/>
            <person name="Chan C."/>
        </authorList>
    </citation>
    <scope>NUCLEOTIDE SEQUENCE [LARGE SCALE GENOMIC DNA]</scope>
</reference>
<keyword evidence="4" id="KW-1185">Reference proteome</keyword>
<dbReference type="AlphaFoldDB" id="A0A9P1GAD4"/>
<dbReference type="EMBL" id="CAMXCT030003290">
    <property type="protein sequence ID" value="CAL4790862.1"/>
    <property type="molecule type" value="Genomic_DNA"/>
</dbReference>
<dbReference type="EMBL" id="CAMXCT010003290">
    <property type="protein sequence ID" value="CAI4003550.1"/>
    <property type="molecule type" value="Genomic_DNA"/>
</dbReference>
<sequence length="626" mass="69232">MQSFKCYKTMFYMLLGRPYIVLEYALSASRLPSFLVGDVLIRHPDLAGLDSPAELFAVDTPEAQSAPRWGVFWAAAFRDAPPLPTSVRAQLPEEGGFVVRPLTQPMPASVLRVEGRCLQAPRREVHAELGFPEPALVSNEVPGSLILVDLDEYRPHVSLTSGERPMLRRLDVPWRTVRPPWTASSCRSFAFADHVDEILFRVKGDGVDVAKLAGGIYLRSKRKQDTFLEGMGDRSIENCVRGLVLANKFAEKHRKEGDPENIPWFHRLAFAPQLRKRSDLYWISLKVIPLESPYQEGEGTPGDRLRVGRKAEVQGLARTFMTSWTKRCLGQSLEPCVRCMGAENVSLAVKGLARCLKDMSDRKGALRLFVCYPVFAEVRYGLAPSVVQRLDFEDIREGTLRLFAIPGFEGDVRVVTLVDELAAKEVLAQIHHELTGGLHRKRLLEFLHAAAASPAAAKWPSSSEVTSGDFVESLLQRPVEPELRHSIPEGELFPHQVATVAWMQQIERQGRQSLQVEPFHFAGATLGSAYELQLPMGGVVAHPPGSGKTRIVASLAAASERSAAASPGTGAVAAAPVPATEAAPSEGRRWRWEAWLASGVGTTSRMLLEIWWDGRKYGGDWCCSWT</sequence>
<name>A0A9P1GAD4_9DINO</name>
<organism evidence="1">
    <name type="scientific">Cladocopium goreaui</name>
    <dbReference type="NCBI Taxonomy" id="2562237"/>
    <lineage>
        <taxon>Eukaryota</taxon>
        <taxon>Sar</taxon>
        <taxon>Alveolata</taxon>
        <taxon>Dinophyceae</taxon>
        <taxon>Suessiales</taxon>
        <taxon>Symbiodiniaceae</taxon>
        <taxon>Cladocopium</taxon>
    </lineage>
</organism>
<protein>
    <submittedName>
        <fullName evidence="3">SWI/SNF-related matrix-associated actin-dependent regulator of chromatin subfamily A member 3-like 3</fullName>
    </submittedName>
</protein>
<dbReference type="EMBL" id="CAMXCT020003290">
    <property type="protein sequence ID" value="CAL1156925.1"/>
    <property type="molecule type" value="Genomic_DNA"/>
</dbReference>
<reference evidence="1" key="1">
    <citation type="submission" date="2022-10" db="EMBL/GenBank/DDBJ databases">
        <authorList>
            <person name="Chen Y."/>
            <person name="Dougan E. K."/>
            <person name="Chan C."/>
            <person name="Rhodes N."/>
            <person name="Thang M."/>
        </authorList>
    </citation>
    <scope>NUCLEOTIDE SEQUENCE</scope>
</reference>
<gene>
    <name evidence="1" type="ORF">C1SCF055_LOCUS29412</name>
</gene>
<accession>A0A9P1GAD4</accession>
<dbReference type="InterPro" id="IPR027417">
    <property type="entry name" value="P-loop_NTPase"/>
</dbReference>
<evidence type="ECO:0000313" key="3">
    <source>
        <dbReference type="EMBL" id="CAL4790862.1"/>
    </source>
</evidence>
<evidence type="ECO:0000313" key="4">
    <source>
        <dbReference type="Proteomes" id="UP001152797"/>
    </source>
</evidence>
<comment type="caution">
    <text evidence="1">The sequence shown here is derived from an EMBL/GenBank/DDBJ whole genome shotgun (WGS) entry which is preliminary data.</text>
</comment>